<keyword evidence="2" id="KW-1133">Transmembrane helix</keyword>
<keyword evidence="2" id="KW-0472">Membrane</keyword>
<feature type="compositionally biased region" description="Low complexity" evidence="1">
    <location>
        <begin position="480"/>
        <end position="522"/>
    </location>
</feature>
<evidence type="ECO:0000256" key="2">
    <source>
        <dbReference type="SAM" id="Phobius"/>
    </source>
</evidence>
<feature type="transmembrane region" description="Helical" evidence="2">
    <location>
        <begin position="216"/>
        <end position="238"/>
    </location>
</feature>
<feature type="compositionally biased region" description="Low complexity" evidence="1">
    <location>
        <begin position="271"/>
        <end position="292"/>
    </location>
</feature>
<organism evidence="3 4">
    <name type="scientific">Coemansia spiralis</name>
    <dbReference type="NCBI Taxonomy" id="417178"/>
    <lineage>
        <taxon>Eukaryota</taxon>
        <taxon>Fungi</taxon>
        <taxon>Fungi incertae sedis</taxon>
        <taxon>Zoopagomycota</taxon>
        <taxon>Kickxellomycotina</taxon>
        <taxon>Kickxellomycetes</taxon>
        <taxon>Kickxellales</taxon>
        <taxon>Kickxellaceae</taxon>
        <taxon>Coemansia</taxon>
    </lineage>
</organism>
<feature type="compositionally biased region" description="Polar residues" evidence="1">
    <location>
        <begin position="571"/>
        <end position="581"/>
    </location>
</feature>
<feature type="compositionally biased region" description="Polar residues" evidence="1">
    <location>
        <begin position="589"/>
        <end position="598"/>
    </location>
</feature>
<accession>A0A9W8G8U0</accession>
<reference evidence="3" key="1">
    <citation type="submission" date="2022-07" db="EMBL/GenBank/DDBJ databases">
        <title>Phylogenomic reconstructions and comparative analyses of Kickxellomycotina fungi.</title>
        <authorList>
            <person name="Reynolds N.K."/>
            <person name="Stajich J.E."/>
            <person name="Barry K."/>
            <person name="Grigoriev I.V."/>
            <person name="Crous P."/>
            <person name="Smith M.E."/>
        </authorList>
    </citation>
    <scope>NUCLEOTIDE SEQUENCE</scope>
    <source>
        <strain evidence="3">NRRL 3115</strain>
    </source>
</reference>
<gene>
    <name evidence="3" type="ORF">GGI25_000053</name>
</gene>
<feature type="compositionally biased region" description="Low complexity" evidence="1">
    <location>
        <begin position="324"/>
        <end position="333"/>
    </location>
</feature>
<name>A0A9W8G8U0_9FUNG</name>
<feature type="compositionally biased region" description="Polar residues" evidence="1">
    <location>
        <begin position="305"/>
        <end position="316"/>
    </location>
</feature>
<feature type="transmembrane region" description="Helical" evidence="2">
    <location>
        <begin position="106"/>
        <end position="127"/>
    </location>
</feature>
<feature type="region of interest" description="Disordered" evidence="1">
    <location>
        <begin position="363"/>
        <end position="522"/>
    </location>
</feature>
<proteinExistence type="predicted"/>
<evidence type="ECO:0000256" key="1">
    <source>
        <dbReference type="SAM" id="MobiDB-lite"/>
    </source>
</evidence>
<feature type="transmembrane region" description="Helical" evidence="2">
    <location>
        <begin position="40"/>
        <end position="64"/>
    </location>
</feature>
<feature type="transmembrane region" description="Helical" evidence="2">
    <location>
        <begin position="15"/>
        <end position="33"/>
    </location>
</feature>
<feature type="compositionally biased region" description="Polar residues" evidence="1">
    <location>
        <begin position="544"/>
        <end position="555"/>
    </location>
</feature>
<dbReference type="Proteomes" id="UP001151518">
    <property type="component" value="Unassembled WGS sequence"/>
</dbReference>
<evidence type="ECO:0000313" key="3">
    <source>
        <dbReference type="EMBL" id="KAJ2681098.1"/>
    </source>
</evidence>
<evidence type="ECO:0000313" key="4">
    <source>
        <dbReference type="Proteomes" id="UP001151518"/>
    </source>
</evidence>
<feature type="region of interest" description="Disordered" evidence="1">
    <location>
        <begin position="534"/>
        <end position="598"/>
    </location>
</feature>
<feature type="transmembrane region" description="Helical" evidence="2">
    <location>
        <begin position="76"/>
        <end position="94"/>
    </location>
</feature>
<keyword evidence="2" id="KW-0812">Transmembrane</keyword>
<dbReference type="AlphaFoldDB" id="A0A9W8G8U0"/>
<comment type="caution">
    <text evidence="3">The sequence shown here is derived from an EMBL/GenBank/DDBJ whole genome shotgun (WGS) entry which is preliminary data.</text>
</comment>
<feature type="transmembrane region" description="Helical" evidence="2">
    <location>
        <begin position="147"/>
        <end position="169"/>
    </location>
</feature>
<feature type="compositionally biased region" description="Polar residues" evidence="1">
    <location>
        <begin position="452"/>
        <end position="473"/>
    </location>
</feature>
<feature type="region of interest" description="Disordered" evidence="1">
    <location>
        <begin position="245"/>
        <end position="349"/>
    </location>
</feature>
<protein>
    <submittedName>
        <fullName evidence="3">Uncharacterized protein</fullName>
    </submittedName>
</protein>
<feature type="transmembrane region" description="Helical" evidence="2">
    <location>
        <begin position="181"/>
        <end position="204"/>
    </location>
</feature>
<sequence length="598" mass="65756">MASDNIIPARNVDRVGGIIAAAAFGLCLLAHVWHMLRHKCYLFAATLLFLVFRVVGWLLAFIGAVRDDRLLNKRGYIVNAVAFWLLMLGSLLLLARWEACRRGARWGVRSWGGTGASLILCIFLGALDAAGQISWLNNPEDNPKVTLKIASIGFLVLACVNVLFVLFFNMREAEIYQRPSVRWAFGIVSLLIGARCVFWMLVGLHILHFDESQRRIFLFCLATIFEILVTMSLSFLPVAKNLSSQHGRDTTDGGSLKPESVYQQKTRRDSAAPVNAAGTTAAHSSASNSSDNDAPEQFVELSIPNGVTATGSNGSGSRVHRHSTTATSSTNSTDIGIGDTNSGNLHSSMPAINATTAAYTHVTPQSNYSPTPEQPRPFNPWAGAANLTTTGASDSSHNPHLPPYAQGAQAALQQQQYYTPQSQQQHQQQQQQASTPSYGELVTTMPMANPSVRFSTPNQSPYMNMPSPHTQFVKTPYPPQQMQQQPVQMQMQPHQQPQLQSQPQPQLQSQPQPQPQLSSQPSLQAPQLFMQSSNPAFTDDYFRNTESPRGSTQEQHPLHNQDFIAARNLEDSNNAISNNAPENHEDSNHLQISSEAHR</sequence>
<feature type="compositionally biased region" description="Polar residues" evidence="1">
    <location>
        <begin position="386"/>
        <end position="398"/>
    </location>
</feature>
<feature type="compositionally biased region" description="Low complexity" evidence="1">
    <location>
        <begin position="404"/>
        <end position="433"/>
    </location>
</feature>
<dbReference type="OrthoDB" id="5564662at2759"/>
<dbReference type="EMBL" id="JANBTW010000001">
    <property type="protein sequence ID" value="KAJ2681098.1"/>
    <property type="molecule type" value="Genomic_DNA"/>
</dbReference>